<gene>
    <name evidence="1" type="ORF">CO088_01515</name>
</gene>
<dbReference type="Proteomes" id="UP000229236">
    <property type="component" value="Unassembled WGS sequence"/>
</dbReference>
<reference evidence="2" key="1">
    <citation type="submission" date="2017-09" db="EMBL/GenBank/DDBJ databases">
        <title>Depth-based differentiation of microbial function through sediment-hosted aquifers and enrichment of novel symbionts in the deep terrestrial subsurface.</title>
        <authorList>
            <person name="Probst A.J."/>
            <person name="Ladd B."/>
            <person name="Jarett J.K."/>
            <person name="Geller-Mcgrath D.E."/>
            <person name="Sieber C.M.K."/>
            <person name="Emerson J.B."/>
            <person name="Anantharaman K."/>
            <person name="Thomas B.C."/>
            <person name="Malmstrom R."/>
            <person name="Stieglmeier M."/>
            <person name="Klingl A."/>
            <person name="Woyke T."/>
            <person name="Ryan C.M."/>
            <person name="Banfield J.F."/>
        </authorList>
    </citation>
    <scope>NUCLEOTIDE SEQUENCE [LARGE SCALE GENOMIC DNA]</scope>
</reference>
<dbReference type="AlphaFoldDB" id="A0A2M8D8B0"/>
<proteinExistence type="predicted"/>
<evidence type="ECO:0000313" key="1">
    <source>
        <dbReference type="EMBL" id="PJB83400.1"/>
    </source>
</evidence>
<comment type="caution">
    <text evidence="1">The sequence shown here is derived from an EMBL/GenBank/DDBJ whole genome shotgun (WGS) entry which is preliminary data.</text>
</comment>
<dbReference type="EMBL" id="PFTM01000031">
    <property type="protein sequence ID" value="PJB83400.1"/>
    <property type="molecule type" value="Genomic_DNA"/>
</dbReference>
<name>A0A2M8D8B0_9BACT</name>
<sequence>MQFTQRSIQNFQRLYLQKFSEQLSDEEAKRKAEYLLGFYRIVFGLPSVEEFFDNKINEKETE</sequence>
<organism evidence="1 2">
    <name type="scientific">Candidatus Yonathbacteria bacterium CG_4_9_14_0_8_um_filter_46_47</name>
    <dbReference type="NCBI Taxonomy" id="1975106"/>
    <lineage>
        <taxon>Bacteria</taxon>
        <taxon>Candidatus Yonathiibacteriota</taxon>
    </lineage>
</organism>
<accession>A0A2M8D8B0</accession>
<evidence type="ECO:0000313" key="2">
    <source>
        <dbReference type="Proteomes" id="UP000229236"/>
    </source>
</evidence>
<protein>
    <submittedName>
        <fullName evidence="1">Uncharacterized protein</fullName>
    </submittedName>
</protein>